<accession>A0ABR2VPQ1</accession>
<protein>
    <submittedName>
        <fullName evidence="1">Uncharacterized protein</fullName>
    </submittedName>
</protein>
<gene>
    <name evidence="1" type="ORF">K7432_014251</name>
</gene>
<evidence type="ECO:0000313" key="1">
    <source>
        <dbReference type="EMBL" id="KAK9692620.1"/>
    </source>
</evidence>
<evidence type="ECO:0000313" key="2">
    <source>
        <dbReference type="Proteomes" id="UP001479436"/>
    </source>
</evidence>
<keyword evidence="2" id="KW-1185">Reference proteome</keyword>
<proteinExistence type="predicted"/>
<reference evidence="1 2" key="1">
    <citation type="submission" date="2023-04" db="EMBL/GenBank/DDBJ databases">
        <title>Genome of Basidiobolus ranarum AG-B5.</title>
        <authorList>
            <person name="Stajich J.E."/>
            <person name="Carter-House D."/>
            <person name="Gryganskyi A."/>
        </authorList>
    </citation>
    <scope>NUCLEOTIDE SEQUENCE [LARGE SCALE GENOMIC DNA]</scope>
    <source>
        <strain evidence="1 2">AG-B5</strain>
    </source>
</reference>
<comment type="caution">
    <text evidence="1">The sequence shown here is derived from an EMBL/GenBank/DDBJ whole genome shotgun (WGS) entry which is preliminary data.</text>
</comment>
<name>A0ABR2VPQ1_9FUNG</name>
<sequence>MSFMFYGVANRNQTKNICGVTANDTMPIANPPTLSYLQDPKGVAVFQFGQPSGTCPG</sequence>
<organism evidence="1 2">
    <name type="scientific">Basidiobolus ranarum</name>
    <dbReference type="NCBI Taxonomy" id="34480"/>
    <lineage>
        <taxon>Eukaryota</taxon>
        <taxon>Fungi</taxon>
        <taxon>Fungi incertae sedis</taxon>
        <taxon>Zoopagomycota</taxon>
        <taxon>Entomophthoromycotina</taxon>
        <taxon>Basidiobolomycetes</taxon>
        <taxon>Basidiobolales</taxon>
        <taxon>Basidiobolaceae</taxon>
        <taxon>Basidiobolus</taxon>
    </lineage>
</organism>
<dbReference type="Proteomes" id="UP001479436">
    <property type="component" value="Unassembled WGS sequence"/>
</dbReference>
<dbReference type="EMBL" id="JASJQH010008448">
    <property type="protein sequence ID" value="KAK9692620.1"/>
    <property type="molecule type" value="Genomic_DNA"/>
</dbReference>